<keyword evidence="1" id="KW-0812">Transmembrane</keyword>
<accession>B5Y9F6</accession>
<keyword evidence="1" id="KW-0472">Membrane</keyword>
<gene>
    <name evidence="2" type="ordered locus">COPRO5265_1092</name>
</gene>
<keyword evidence="3" id="KW-1185">Reference proteome</keyword>
<reference evidence="3" key="1">
    <citation type="submission" date="2008-08" db="EMBL/GenBank/DDBJ databases">
        <title>The complete genome sequence of Coprothermobacter proteolyticus strain ATCC 5245 / DSM 5265 / BT.</title>
        <authorList>
            <person name="Dodson R.J."/>
            <person name="Durkin A.S."/>
            <person name="Wu M."/>
            <person name="Eisen J."/>
            <person name="Sutton G."/>
        </authorList>
    </citation>
    <scope>NUCLEOTIDE SEQUENCE [LARGE SCALE GENOMIC DNA]</scope>
    <source>
        <strain evidence="3">ATCC 35245 / DSM 5265 / OCM 4 / BT</strain>
    </source>
</reference>
<evidence type="ECO:0000313" key="3">
    <source>
        <dbReference type="Proteomes" id="UP000001732"/>
    </source>
</evidence>
<proteinExistence type="predicted"/>
<organism evidence="2 3">
    <name type="scientific">Coprothermobacter proteolyticus (strain ATCC 35245 / DSM 5265 / OCM 4 / BT)</name>
    <dbReference type="NCBI Taxonomy" id="309798"/>
    <lineage>
        <taxon>Bacteria</taxon>
        <taxon>Pseudomonadati</taxon>
        <taxon>Coprothermobacterota</taxon>
        <taxon>Coprothermobacteria</taxon>
        <taxon>Coprothermobacterales</taxon>
        <taxon>Coprothermobacteraceae</taxon>
        <taxon>Coprothermobacter</taxon>
    </lineage>
</organism>
<sequence>MTLLTVADVLQAVWQAPLKSSSFCSSFFIITLTIVCFAPPQFP</sequence>
<dbReference type="AlphaFoldDB" id="B5Y9F6"/>
<dbReference type="Proteomes" id="UP000001732">
    <property type="component" value="Chromosome"/>
</dbReference>
<evidence type="ECO:0000313" key="2">
    <source>
        <dbReference type="EMBL" id="ACI17490.1"/>
    </source>
</evidence>
<reference evidence="2 3" key="2">
    <citation type="journal article" date="2014" name="Genome Announc.">
        <title>Complete Genome Sequence of Coprothermobacter proteolyticus DSM 5265.</title>
        <authorList>
            <person name="Alexiev A."/>
            <person name="Coil D.A."/>
            <person name="Badger J.H."/>
            <person name="Enticknap J."/>
            <person name="Ward N."/>
            <person name="Robb F.T."/>
            <person name="Eisen J.A."/>
        </authorList>
    </citation>
    <scope>NUCLEOTIDE SEQUENCE [LARGE SCALE GENOMIC DNA]</scope>
    <source>
        <strain evidence="3">ATCC 35245 / DSM 5265 / OCM 4 / BT</strain>
    </source>
</reference>
<feature type="transmembrane region" description="Helical" evidence="1">
    <location>
        <begin position="20"/>
        <end position="38"/>
    </location>
</feature>
<dbReference type="EMBL" id="CP001145">
    <property type="protein sequence ID" value="ACI17490.1"/>
    <property type="molecule type" value="Genomic_DNA"/>
</dbReference>
<evidence type="ECO:0000256" key="1">
    <source>
        <dbReference type="SAM" id="Phobius"/>
    </source>
</evidence>
<name>B5Y9F6_COPPD</name>
<keyword evidence="1" id="KW-1133">Transmembrane helix</keyword>
<protein>
    <submittedName>
        <fullName evidence="2">Uncharacterized protein</fullName>
    </submittedName>
</protein>